<dbReference type="InterPro" id="IPR006059">
    <property type="entry name" value="SBP"/>
</dbReference>
<sequence>MKKKVFATLLAVSMIASMVPAAVSVQAADGDSIRLVNGKIEVDAQLKKLAEMYEKETGTKVEIESMGGGIDIQGTLKGYYQSDNMPDIFVNGGATDFANWTDLLVDMSDQEWASDTDSAYVDESQGTIGFPYTTEAIGLAYNKDILDKAGIDPSTLTGPDAIKEAFETIDSKKDELGLTAVVGYAAEPVNLYWSTGNHLFGNYLDSGLDRDDTTYIDMLNDGGKVDEDRLTDFANFVGLLNQYSDPALLVSGTYDQQILNFSSGKYAFVTQGSWIGATMTGDDADAYKEAGNFEVGMIPYAFEDGIDTILTNSPSWWSVYKDGNVEAAEAFLQWLTTDEAQEVLVKEAGFVSPFKSCTIVGDDPFAQTITDYVSAGKTSAWHWLDQKEGLAQNYTGQVFADYASGSLDEAGFVKTLEQVIQSAYAN</sequence>
<protein>
    <submittedName>
        <fullName evidence="2">Maltose-binding periplasmic proteins/domains</fullName>
    </submittedName>
</protein>
<dbReference type="Gene3D" id="3.40.190.10">
    <property type="entry name" value="Periplasmic binding protein-like II"/>
    <property type="match status" value="2"/>
</dbReference>
<organism evidence="2 3">
    <name type="scientific">Blautia obeum</name>
    <dbReference type="NCBI Taxonomy" id="40520"/>
    <lineage>
        <taxon>Bacteria</taxon>
        <taxon>Bacillati</taxon>
        <taxon>Bacillota</taxon>
        <taxon>Clostridia</taxon>
        <taxon>Lachnospirales</taxon>
        <taxon>Lachnospiraceae</taxon>
        <taxon>Blautia</taxon>
    </lineage>
</organism>
<accession>A0A174BQ48</accession>
<keyword evidence="1" id="KW-0732">Signal</keyword>
<evidence type="ECO:0000313" key="3">
    <source>
        <dbReference type="Proteomes" id="UP000095447"/>
    </source>
</evidence>
<dbReference type="Proteomes" id="UP000095447">
    <property type="component" value="Unassembled WGS sequence"/>
</dbReference>
<dbReference type="AlphaFoldDB" id="A0A174BQ48"/>
<proteinExistence type="predicted"/>
<feature type="signal peptide" evidence="1">
    <location>
        <begin position="1"/>
        <end position="21"/>
    </location>
</feature>
<dbReference type="Pfam" id="PF13416">
    <property type="entry name" value="SBP_bac_8"/>
    <property type="match status" value="1"/>
</dbReference>
<evidence type="ECO:0000256" key="1">
    <source>
        <dbReference type="SAM" id="SignalP"/>
    </source>
</evidence>
<dbReference type="InterPro" id="IPR050490">
    <property type="entry name" value="Bact_solute-bd_prot1"/>
</dbReference>
<dbReference type="PANTHER" id="PTHR43649">
    <property type="entry name" value="ARABINOSE-BINDING PROTEIN-RELATED"/>
    <property type="match status" value="1"/>
</dbReference>
<evidence type="ECO:0000313" key="2">
    <source>
        <dbReference type="EMBL" id="CUO02864.1"/>
    </source>
</evidence>
<reference evidence="2 3" key="1">
    <citation type="submission" date="2015-09" db="EMBL/GenBank/DDBJ databases">
        <authorList>
            <consortium name="Pathogen Informatics"/>
        </authorList>
    </citation>
    <scope>NUCLEOTIDE SEQUENCE [LARGE SCALE GENOMIC DNA]</scope>
    <source>
        <strain evidence="2 3">2789STDY5608838</strain>
    </source>
</reference>
<feature type="chain" id="PRO_5038707708" evidence="1">
    <location>
        <begin position="22"/>
        <end position="426"/>
    </location>
</feature>
<dbReference type="PANTHER" id="PTHR43649:SF12">
    <property type="entry name" value="DIACETYLCHITOBIOSE BINDING PROTEIN DASA"/>
    <property type="match status" value="1"/>
</dbReference>
<dbReference type="SUPFAM" id="SSF53850">
    <property type="entry name" value="Periplasmic binding protein-like II"/>
    <property type="match status" value="1"/>
</dbReference>
<dbReference type="EMBL" id="CYZA01000009">
    <property type="protein sequence ID" value="CUO02864.1"/>
    <property type="molecule type" value="Genomic_DNA"/>
</dbReference>
<gene>
    <name evidence="2" type="ORF">ERS852395_01920</name>
</gene>
<name>A0A174BQ48_9FIRM</name>